<proteinExistence type="predicted"/>
<evidence type="ECO:0000313" key="1">
    <source>
        <dbReference type="EMBL" id="GGF79221.1"/>
    </source>
</evidence>
<dbReference type="Proteomes" id="UP000640509">
    <property type="component" value="Unassembled WGS sequence"/>
</dbReference>
<evidence type="ECO:0000313" key="2">
    <source>
        <dbReference type="Proteomes" id="UP000640509"/>
    </source>
</evidence>
<dbReference type="RefSeq" id="WP_188716849.1">
    <property type="nucleotide sequence ID" value="NZ_BMIV01000022.1"/>
</dbReference>
<comment type="caution">
    <text evidence="1">The sequence shown here is derived from an EMBL/GenBank/DDBJ whole genome shotgun (WGS) entry which is preliminary data.</text>
</comment>
<reference evidence="2" key="1">
    <citation type="journal article" date="2019" name="Int. J. Syst. Evol. Microbiol.">
        <title>The Global Catalogue of Microorganisms (GCM) 10K type strain sequencing project: providing services to taxonomists for standard genome sequencing and annotation.</title>
        <authorList>
            <consortium name="The Broad Institute Genomics Platform"/>
            <consortium name="The Broad Institute Genome Sequencing Center for Infectious Disease"/>
            <person name="Wu L."/>
            <person name="Ma J."/>
        </authorList>
    </citation>
    <scope>NUCLEOTIDE SEQUENCE [LARGE SCALE GENOMIC DNA]</scope>
    <source>
        <strain evidence="2">CGMCC 1.15419</strain>
    </source>
</reference>
<keyword evidence="2" id="KW-1185">Reference proteome</keyword>
<protein>
    <submittedName>
        <fullName evidence="1">Uncharacterized protein</fullName>
    </submittedName>
</protein>
<accession>A0ABQ1VLV3</accession>
<dbReference type="EMBL" id="BMIV01000022">
    <property type="protein sequence ID" value="GGF79221.1"/>
    <property type="molecule type" value="Genomic_DNA"/>
</dbReference>
<gene>
    <name evidence="1" type="ORF">GCM10011402_34850</name>
</gene>
<name>A0ABQ1VLV3_9RHOB</name>
<sequence>MLAIALVLKGAKVCLLEALAESPELPALRLHPSLTKLYREKISGLAAALSGPAARLQAI</sequence>
<organism evidence="1 2">
    <name type="scientific">Paracoccus acridae</name>
    <dbReference type="NCBI Taxonomy" id="1795310"/>
    <lineage>
        <taxon>Bacteria</taxon>
        <taxon>Pseudomonadati</taxon>
        <taxon>Pseudomonadota</taxon>
        <taxon>Alphaproteobacteria</taxon>
        <taxon>Rhodobacterales</taxon>
        <taxon>Paracoccaceae</taxon>
        <taxon>Paracoccus</taxon>
    </lineage>
</organism>